<accession>A0A8R1YXE1</accession>
<protein>
    <submittedName>
        <fullName evidence="1">Uncharacterized protein</fullName>
    </submittedName>
</protein>
<dbReference type="Proteomes" id="UP000005239">
    <property type="component" value="Unassembled WGS sequence"/>
</dbReference>
<organism evidence="1 2">
    <name type="scientific">Pristionchus pacificus</name>
    <name type="common">Parasitic nematode worm</name>
    <dbReference type="NCBI Taxonomy" id="54126"/>
    <lineage>
        <taxon>Eukaryota</taxon>
        <taxon>Metazoa</taxon>
        <taxon>Ecdysozoa</taxon>
        <taxon>Nematoda</taxon>
        <taxon>Chromadorea</taxon>
        <taxon>Rhabditida</taxon>
        <taxon>Rhabditina</taxon>
        <taxon>Diplogasteromorpha</taxon>
        <taxon>Diplogasteroidea</taxon>
        <taxon>Neodiplogasteridae</taxon>
        <taxon>Pristionchus</taxon>
    </lineage>
</organism>
<dbReference type="EnsemblMetazoa" id="PPA37702.1">
    <property type="protein sequence ID" value="PPA37702.1"/>
    <property type="gene ID" value="WBGene00276071"/>
</dbReference>
<evidence type="ECO:0000313" key="1">
    <source>
        <dbReference type="EnsemblMetazoa" id="PPA37702.1"/>
    </source>
</evidence>
<sequence length="188" mass="21674">SFVYVALDTSKLPEFGQSLSFQEFQRAVIYTGISKTTKRFVQHLSQPSRGVNAELQNMWDKGKSVIFVKGALKPLQTAMVEEGVVIRYYKQNNWPLINQIDFLPAEKLNILGRHVIKGIFLQHKHDVPFYVRVNRRLSNVIREEHFERTQFMVNHSSTSSPVIQNRKLFPIAASAKNAPVEERNITFT</sequence>
<dbReference type="AlphaFoldDB" id="A0A2A6CS29"/>
<reference evidence="2" key="1">
    <citation type="journal article" date="2008" name="Nat. Genet.">
        <title>The Pristionchus pacificus genome provides a unique perspective on nematode lifestyle and parasitism.</title>
        <authorList>
            <person name="Dieterich C."/>
            <person name="Clifton S.W."/>
            <person name="Schuster L.N."/>
            <person name="Chinwalla A."/>
            <person name="Delehaunty K."/>
            <person name="Dinkelacker I."/>
            <person name="Fulton L."/>
            <person name="Fulton R."/>
            <person name="Godfrey J."/>
            <person name="Minx P."/>
            <person name="Mitreva M."/>
            <person name="Roeseler W."/>
            <person name="Tian H."/>
            <person name="Witte H."/>
            <person name="Yang S.P."/>
            <person name="Wilson R.K."/>
            <person name="Sommer R.J."/>
        </authorList>
    </citation>
    <scope>NUCLEOTIDE SEQUENCE [LARGE SCALE GENOMIC DNA]</scope>
    <source>
        <strain evidence="2">PS312</strain>
    </source>
</reference>
<evidence type="ECO:0000313" key="2">
    <source>
        <dbReference type="Proteomes" id="UP000005239"/>
    </source>
</evidence>
<name>A0A2A6CS29_PRIPA</name>
<keyword evidence="2" id="KW-1185">Reference proteome</keyword>
<reference evidence="1" key="2">
    <citation type="submission" date="2022-06" db="UniProtKB">
        <authorList>
            <consortium name="EnsemblMetazoa"/>
        </authorList>
    </citation>
    <scope>IDENTIFICATION</scope>
    <source>
        <strain evidence="1">PS312</strain>
    </source>
</reference>
<accession>A0A2A6CS29</accession>
<gene>
    <name evidence="1" type="primary">WBGene00276071</name>
</gene>
<proteinExistence type="predicted"/>